<evidence type="ECO:0000256" key="2">
    <source>
        <dbReference type="ARBA" id="ARBA00022692"/>
    </source>
</evidence>
<feature type="region of interest" description="Disordered" evidence="6">
    <location>
        <begin position="331"/>
        <end position="376"/>
    </location>
</feature>
<protein>
    <recommendedName>
        <fullName evidence="8">Ima1 N-terminal domain-containing protein</fullName>
    </recommendedName>
</protein>
<gene>
    <name evidence="9" type="ORF">SLS53_007633</name>
</gene>
<evidence type="ECO:0000256" key="6">
    <source>
        <dbReference type="SAM" id="MobiDB-lite"/>
    </source>
</evidence>
<dbReference type="PANTHER" id="PTHR28538">
    <property type="entry name" value="INTEGRAL INNER NUCLEAR MEMBRANE PROTEIN IMA1"/>
    <property type="match status" value="1"/>
</dbReference>
<keyword evidence="5" id="KW-0539">Nucleus</keyword>
<dbReference type="GO" id="GO:0044732">
    <property type="term" value="C:mitotic spindle pole body"/>
    <property type="evidence" value="ECO:0007669"/>
    <property type="project" value="TreeGrafter"/>
</dbReference>
<dbReference type="Proteomes" id="UP001320245">
    <property type="component" value="Unassembled WGS sequence"/>
</dbReference>
<keyword evidence="2 7" id="KW-0812">Transmembrane</keyword>
<reference evidence="9 10" key="1">
    <citation type="journal article" date="2023" name="PLoS ONE">
        <title>Cytospora paraplurivora sp. nov. isolated from orchards with fruit tree decline syndrome in Ontario, Canada.</title>
        <authorList>
            <person name="Ilyukhin E."/>
            <person name="Nguyen H.D.T."/>
            <person name="Castle A.J."/>
            <person name="Ellouze W."/>
        </authorList>
    </citation>
    <scope>NUCLEOTIDE SEQUENCE [LARGE SCALE GENOMIC DNA]</scope>
    <source>
        <strain evidence="9 10">FDS-564</strain>
    </source>
</reference>
<keyword evidence="4 7" id="KW-0472">Membrane</keyword>
<dbReference type="EMBL" id="JAJSPL020000040">
    <property type="protein sequence ID" value="KAK7735243.1"/>
    <property type="molecule type" value="Genomic_DNA"/>
</dbReference>
<keyword evidence="3 7" id="KW-1133">Transmembrane helix</keyword>
<evidence type="ECO:0000313" key="9">
    <source>
        <dbReference type="EMBL" id="KAK7735243.1"/>
    </source>
</evidence>
<feature type="domain" description="Ima1 N-terminal" evidence="8">
    <location>
        <begin position="12"/>
        <end position="139"/>
    </location>
</feature>
<dbReference type="PANTHER" id="PTHR28538:SF1">
    <property type="entry name" value="INTEGRAL INNER NUCLEAR MEMBRANE PROTEIN IMA1"/>
    <property type="match status" value="1"/>
</dbReference>
<proteinExistence type="predicted"/>
<sequence length="574" mass="64391">MAPHNRKLNKYLTCFYCNRKSSTRYDGHMRQFECNNCQASNHLNSNGNITDPPVAKTTTESAASQFATHPSPAASQFAETVFCKKCLQNQHLFIASLAQYLPEDENDPEYKQREKGYHKFYRGLMRRYPQVCAECEPKVRKELDKAAYTAKTDHLRRMLDRSAETRILTTKSTVNYIQTTGKWLWYASLLLQILWHVTANASMALLILWLYRVTRKSIRVDHTPLWTPKASSIGATPARTSGIPAQPLESQEDSTKSMADILDEIMNAPVANTQPRYQTRSKTQLQPQPELYMLKSSSSEHSDYMPSVTQKGSHNTPTGFSFGLSEDMPSMTQKISHNPATSSSNLNPFKDLPSTRPPTSAGLGFDGLSLSDSPRPRTRQMIDYSPNMEWSPTQSKYRAFSTYKPGQSETRKFGETPTHERAGAFWAKVPPAPTTPAQRIFNPPNAPRIRTTAQTTVKDTVSFQGNKSPVFSKPPANAPPETIFANPRFQPPQPQDERDSLAEHFNKSFKLDQDPLDDHAVDLPNRLRQVASRAKFGVGTLVTGLMFLAGGLFLAALVWIYVSPPLSIVPAIRV</sequence>
<evidence type="ECO:0000259" key="8">
    <source>
        <dbReference type="Pfam" id="PF09779"/>
    </source>
</evidence>
<evidence type="ECO:0000256" key="3">
    <source>
        <dbReference type="ARBA" id="ARBA00022989"/>
    </source>
</evidence>
<organism evidence="9 10">
    <name type="scientific">Cytospora paraplurivora</name>
    <dbReference type="NCBI Taxonomy" id="2898453"/>
    <lineage>
        <taxon>Eukaryota</taxon>
        <taxon>Fungi</taxon>
        <taxon>Dikarya</taxon>
        <taxon>Ascomycota</taxon>
        <taxon>Pezizomycotina</taxon>
        <taxon>Sordariomycetes</taxon>
        <taxon>Sordariomycetidae</taxon>
        <taxon>Diaporthales</taxon>
        <taxon>Cytosporaceae</taxon>
        <taxon>Cytospora</taxon>
    </lineage>
</organism>
<comment type="caution">
    <text evidence="9">The sequence shown here is derived from an EMBL/GenBank/DDBJ whole genome shotgun (WGS) entry which is preliminary data.</text>
</comment>
<dbReference type="GO" id="GO:0005637">
    <property type="term" value="C:nuclear inner membrane"/>
    <property type="evidence" value="ECO:0007669"/>
    <property type="project" value="UniProtKB-SubCell"/>
</dbReference>
<feature type="transmembrane region" description="Helical" evidence="7">
    <location>
        <begin position="183"/>
        <end position="211"/>
    </location>
</feature>
<evidence type="ECO:0000256" key="1">
    <source>
        <dbReference type="ARBA" id="ARBA00004473"/>
    </source>
</evidence>
<dbReference type="GO" id="GO:0071765">
    <property type="term" value="P:nuclear inner membrane organization"/>
    <property type="evidence" value="ECO:0007669"/>
    <property type="project" value="InterPro"/>
</dbReference>
<feature type="compositionally biased region" description="Polar residues" evidence="6">
    <location>
        <begin position="331"/>
        <end position="347"/>
    </location>
</feature>
<feature type="region of interest" description="Disordered" evidence="6">
    <location>
        <begin position="231"/>
        <end position="252"/>
    </location>
</feature>
<evidence type="ECO:0000256" key="5">
    <source>
        <dbReference type="ARBA" id="ARBA00023242"/>
    </source>
</evidence>
<dbReference type="InterPro" id="IPR018617">
    <property type="entry name" value="Ima1_N"/>
</dbReference>
<dbReference type="Pfam" id="PF09779">
    <property type="entry name" value="Ima1_N"/>
    <property type="match status" value="1"/>
</dbReference>
<feature type="transmembrane region" description="Helical" evidence="7">
    <location>
        <begin position="536"/>
        <end position="562"/>
    </location>
</feature>
<dbReference type="GO" id="GO:0034506">
    <property type="term" value="C:chromosome, centromeric core domain"/>
    <property type="evidence" value="ECO:0007669"/>
    <property type="project" value="TreeGrafter"/>
</dbReference>
<keyword evidence="10" id="KW-1185">Reference proteome</keyword>
<dbReference type="InterPro" id="IPR042321">
    <property type="entry name" value="Ima1"/>
</dbReference>
<evidence type="ECO:0000256" key="7">
    <source>
        <dbReference type="SAM" id="Phobius"/>
    </source>
</evidence>
<name>A0AAN9U2P7_9PEZI</name>
<accession>A0AAN9U2P7</accession>
<dbReference type="AlphaFoldDB" id="A0AAN9U2P7"/>
<evidence type="ECO:0000313" key="10">
    <source>
        <dbReference type="Proteomes" id="UP001320245"/>
    </source>
</evidence>
<dbReference type="GO" id="GO:0034992">
    <property type="term" value="C:microtubule organizing center attachment site"/>
    <property type="evidence" value="ECO:0007669"/>
    <property type="project" value="TreeGrafter"/>
</dbReference>
<evidence type="ECO:0000256" key="4">
    <source>
        <dbReference type="ARBA" id="ARBA00023136"/>
    </source>
</evidence>
<comment type="subcellular location">
    <subcellularLocation>
        <location evidence="1">Nucleus inner membrane</location>
        <topology evidence="1">Multi-pass membrane protein</topology>
    </subcellularLocation>
</comment>